<evidence type="ECO:0000313" key="3">
    <source>
        <dbReference type="EMBL" id="MFC0588533.1"/>
    </source>
</evidence>
<dbReference type="Gene3D" id="3.30.70.1070">
    <property type="entry name" value="Sporulation related repeat"/>
    <property type="match status" value="1"/>
</dbReference>
<feature type="domain" description="SPOR" evidence="2">
    <location>
        <begin position="365"/>
        <end position="440"/>
    </location>
</feature>
<evidence type="ECO:0000313" key="4">
    <source>
        <dbReference type="Proteomes" id="UP001589943"/>
    </source>
</evidence>
<protein>
    <submittedName>
        <fullName evidence="3">Tetratricopeptide repeat protein</fullName>
    </submittedName>
</protein>
<dbReference type="PROSITE" id="PS50005">
    <property type="entry name" value="TPR"/>
    <property type="match status" value="1"/>
</dbReference>
<dbReference type="InterPro" id="IPR011990">
    <property type="entry name" value="TPR-like_helical_dom_sf"/>
</dbReference>
<feature type="repeat" description="TPR" evidence="1">
    <location>
        <begin position="77"/>
        <end position="110"/>
    </location>
</feature>
<name>A0ABV6PHG5_9SPHN</name>
<dbReference type="InterPro" id="IPR036680">
    <property type="entry name" value="SPOR-like_sf"/>
</dbReference>
<evidence type="ECO:0000256" key="1">
    <source>
        <dbReference type="PROSITE-ProRule" id="PRU00339"/>
    </source>
</evidence>
<comment type="caution">
    <text evidence="3">The sequence shown here is derived from an EMBL/GenBank/DDBJ whole genome shotgun (WGS) entry which is preliminary data.</text>
</comment>
<dbReference type="Pfam" id="PF05036">
    <property type="entry name" value="SPOR"/>
    <property type="match status" value="1"/>
</dbReference>
<dbReference type="EMBL" id="JBHLTL010000001">
    <property type="protein sequence ID" value="MFC0588533.1"/>
    <property type="molecule type" value="Genomic_DNA"/>
</dbReference>
<reference evidence="3 4" key="1">
    <citation type="submission" date="2024-09" db="EMBL/GenBank/DDBJ databases">
        <authorList>
            <person name="Sun Q."/>
            <person name="Mori K."/>
        </authorList>
    </citation>
    <scope>NUCLEOTIDE SEQUENCE [LARGE SCALE GENOMIC DNA]</scope>
    <source>
        <strain evidence="3 4">NCAIM B.02537</strain>
    </source>
</reference>
<dbReference type="SUPFAM" id="SSF48452">
    <property type="entry name" value="TPR-like"/>
    <property type="match status" value="1"/>
</dbReference>
<keyword evidence="1" id="KW-0802">TPR repeat</keyword>
<proteinExistence type="predicted"/>
<dbReference type="Proteomes" id="UP001589943">
    <property type="component" value="Unassembled WGS sequence"/>
</dbReference>
<evidence type="ECO:0000259" key="2">
    <source>
        <dbReference type="Pfam" id="PF05036"/>
    </source>
</evidence>
<accession>A0ABV6PHG5</accession>
<dbReference type="InterPro" id="IPR007730">
    <property type="entry name" value="SPOR-like_dom"/>
</dbReference>
<sequence length="488" mass="49950">MTDHRISRKAKVLGLPLGIAGVAAAALLAGGTMSVSAVAKSTPDETMAEAGKMLAKGKYDKAIELAEAAVAANPREPSYRAVLGQAYFKAGRFDSATTTFNDAMKLGDNSARTALALALADVAAGRNREAVAILDDWRDAIPGTDLGLALALAGESSRGVAILADQLRAGDNSVKLRQNLAYAYALDGRWREARVMAAQDVPANQLDARLSDWAATAKPEDAKARVAGLIRAPLRDDPGQPKMLALGDSPAQEQLAAETGAIKAVAANNELPAVAAAPAPIAPVPAESAAALAQYAPVDAPAAAPAVAPAAEAPAAQPQAFAAAFASSPAPVAAPVKARPVHVATSVKSLHRAGLRPRTATVSAKGSHAVQLGSFSSQQGARRAWGLFAAKNPELRRFHMQITQATVHGKQFWRVAAAGFDSRSASGLCSTVKTRGGVCFAYATNRFAPTGKSLSAPAFAAAKAPAQHVRVAASTPVRGAAGPASARR</sequence>
<dbReference type="RefSeq" id="WP_379480030.1">
    <property type="nucleotide sequence ID" value="NZ_JBHLTL010000001.1"/>
</dbReference>
<organism evidence="3 4">
    <name type="scientific">Novosphingobium aquiterrae</name>
    <dbReference type="NCBI Taxonomy" id="624388"/>
    <lineage>
        <taxon>Bacteria</taxon>
        <taxon>Pseudomonadati</taxon>
        <taxon>Pseudomonadota</taxon>
        <taxon>Alphaproteobacteria</taxon>
        <taxon>Sphingomonadales</taxon>
        <taxon>Sphingomonadaceae</taxon>
        <taxon>Novosphingobium</taxon>
    </lineage>
</organism>
<dbReference type="Pfam" id="PF12895">
    <property type="entry name" value="ANAPC3"/>
    <property type="match status" value="1"/>
</dbReference>
<dbReference type="Gene3D" id="1.25.40.10">
    <property type="entry name" value="Tetratricopeptide repeat domain"/>
    <property type="match status" value="1"/>
</dbReference>
<keyword evidence="4" id="KW-1185">Reference proteome</keyword>
<dbReference type="InterPro" id="IPR019734">
    <property type="entry name" value="TPR_rpt"/>
</dbReference>
<gene>
    <name evidence="3" type="ORF">ACFFF7_03825</name>
</gene>